<dbReference type="PATRIC" id="fig|1365257.3.peg.4443"/>
<dbReference type="EMBL" id="AUXX01000045">
    <property type="protein sequence ID" value="KZN61202.1"/>
    <property type="molecule type" value="Genomic_DNA"/>
</dbReference>
<dbReference type="InterPro" id="IPR006441">
    <property type="entry name" value="Phage_P2_GpN"/>
</dbReference>
<dbReference type="NCBIfam" id="TIGR01551">
    <property type="entry name" value="major_capsid_P2"/>
    <property type="match status" value="1"/>
</dbReference>
<organism evidence="1 2">
    <name type="scientific">Pseudoalteromonas luteoviolacea S4060-1</name>
    <dbReference type="NCBI Taxonomy" id="1365257"/>
    <lineage>
        <taxon>Bacteria</taxon>
        <taxon>Pseudomonadati</taxon>
        <taxon>Pseudomonadota</taxon>
        <taxon>Gammaproteobacteria</taxon>
        <taxon>Alteromonadales</taxon>
        <taxon>Pseudoalteromonadaceae</taxon>
        <taxon>Pseudoalteromonas</taxon>
    </lineage>
</organism>
<dbReference type="Pfam" id="PF05125">
    <property type="entry name" value="Phage_cap_P2"/>
    <property type="match status" value="1"/>
</dbReference>
<gene>
    <name evidence="1" type="ORF">N478_05630</name>
</gene>
<name>A0A167JJF2_9GAMM</name>
<dbReference type="Proteomes" id="UP000076661">
    <property type="component" value="Unassembled WGS sequence"/>
</dbReference>
<dbReference type="AlphaFoldDB" id="A0A167JJF2"/>
<evidence type="ECO:0000313" key="1">
    <source>
        <dbReference type="EMBL" id="KZN61202.1"/>
    </source>
</evidence>
<proteinExistence type="predicted"/>
<accession>A0A167JJF2</accession>
<dbReference type="RefSeq" id="WP_063382651.1">
    <property type="nucleotide sequence ID" value="NZ_AUXX01000045.1"/>
</dbReference>
<sequence>MKTEIRQVFTEVQSHIAKAYGVEQVDVKFNVAPSLQQTLNDQITEKAAFLSMITNVIVDQGEGETIWGGVVGSVTSTTDTKNGGVRRAKNVLNLKSSTYKCNKVHSDVAIHYDDLDTWTPAFKNFQARYRGWVQKAIAQDRIKIGWYGTHYSENSDPIKYPMLEDCNVGWLQILRDQYPANVVSEYEPNSDEVRIGEGGDYVNLDMAVHDALQLIPEHLRAELVVMVGSELLAADKAKLYEKHGSNPSEKQLIELSEVNKTYGGLKAYSPVFFPSRGIFITSFKNLVIMLQRNTWRKQVEDRSDVESIIDWNGRREGFGLNVLEATVLIESSSVKLKNPAGNWY</sequence>
<comment type="caution">
    <text evidence="1">The sequence shown here is derived from an EMBL/GenBank/DDBJ whole genome shotgun (WGS) entry which is preliminary data.</text>
</comment>
<reference evidence="1 2" key="1">
    <citation type="submission" date="2013-07" db="EMBL/GenBank/DDBJ databases">
        <title>Comparative Genomic and Metabolomic Analysis of Twelve Strains of Pseudoalteromonas luteoviolacea.</title>
        <authorList>
            <person name="Vynne N.G."/>
            <person name="Mansson M."/>
            <person name="Gram L."/>
        </authorList>
    </citation>
    <scope>NUCLEOTIDE SEQUENCE [LARGE SCALE GENOMIC DNA]</scope>
    <source>
        <strain evidence="1 2">S4060-1</strain>
    </source>
</reference>
<evidence type="ECO:0000313" key="2">
    <source>
        <dbReference type="Proteomes" id="UP000076661"/>
    </source>
</evidence>
<protein>
    <submittedName>
        <fullName evidence="1">Capsid protein</fullName>
    </submittedName>
</protein>